<evidence type="ECO:0000313" key="2">
    <source>
        <dbReference type="EMBL" id="AFM18865.1"/>
    </source>
</evidence>
<feature type="transmembrane region" description="Helical" evidence="1">
    <location>
        <begin position="78"/>
        <end position="100"/>
    </location>
</feature>
<dbReference type="PATRIC" id="fig|710421.3.peg.4140"/>
<organism evidence="2 3">
    <name type="scientific">Mycolicibacterium chubuense (strain NBB4)</name>
    <name type="common">Mycobacterium chubuense</name>
    <dbReference type="NCBI Taxonomy" id="710421"/>
    <lineage>
        <taxon>Bacteria</taxon>
        <taxon>Bacillati</taxon>
        <taxon>Actinomycetota</taxon>
        <taxon>Actinomycetes</taxon>
        <taxon>Mycobacteriales</taxon>
        <taxon>Mycobacteriaceae</taxon>
        <taxon>Mycolicibacterium</taxon>
    </lineage>
</organism>
<sequence length="102" mass="10646" precursor="true">MVVLGVVLLVLAVLAVLAGLLFFGNARGTVPDRPARDVAATRRGLSRINRSDLFATMRTSVKGAANPDAEQDQRASSLGGFLVLTGLVLVILAIVAFVVAMI</sequence>
<proteinExistence type="predicted"/>
<evidence type="ECO:0000313" key="3">
    <source>
        <dbReference type="Proteomes" id="UP000006057"/>
    </source>
</evidence>
<keyword evidence="1" id="KW-0472">Membrane</keyword>
<keyword evidence="1" id="KW-1133">Transmembrane helix</keyword>
<keyword evidence="1" id="KW-0812">Transmembrane</keyword>
<dbReference type="RefSeq" id="WP_014817337.1">
    <property type="nucleotide sequence ID" value="NC_018027.1"/>
</dbReference>
<accession>I4BNK8</accession>
<name>I4BNK8_MYCCN</name>
<protein>
    <submittedName>
        <fullName evidence="2">Uncharacterized protein</fullName>
    </submittedName>
</protein>
<dbReference type="KEGG" id="mcb:Mycch_4144"/>
<evidence type="ECO:0000256" key="1">
    <source>
        <dbReference type="SAM" id="Phobius"/>
    </source>
</evidence>
<dbReference type="eggNOG" id="ENOG5032IJX">
    <property type="taxonomic scope" value="Bacteria"/>
</dbReference>
<dbReference type="AlphaFoldDB" id="I4BNK8"/>
<dbReference type="OrthoDB" id="4752517at2"/>
<dbReference type="HOGENOM" id="CLU_2288459_0_0_11"/>
<reference evidence="2 3" key="1">
    <citation type="submission" date="2012-06" db="EMBL/GenBank/DDBJ databases">
        <title>Complete sequence of chromosome of Mycobacterium chubuense NBB4.</title>
        <authorList>
            <consortium name="US DOE Joint Genome Institute"/>
            <person name="Lucas S."/>
            <person name="Han J."/>
            <person name="Lapidus A."/>
            <person name="Cheng J.-F."/>
            <person name="Goodwin L."/>
            <person name="Pitluck S."/>
            <person name="Peters L."/>
            <person name="Mikhailova N."/>
            <person name="Teshima H."/>
            <person name="Detter J.C."/>
            <person name="Han C."/>
            <person name="Tapia R."/>
            <person name="Land M."/>
            <person name="Hauser L."/>
            <person name="Kyrpides N."/>
            <person name="Ivanova N."/>
            <person name="Pagani I."/>
            <person name="Mattes T."/>
            <person name="Holmes A."/>
            <person name="Rutledge P."/>
            <person name="Paulsen I."/>
            <person name="Coleman N."/>
            <person name="Woyke T."/>
        </authorList>
    </citation>
    <scope>NUCLEOTIDE SEQUENCE [LARGE SCALE GENOMIC DNA]</scope>
    <source>
        <strain evidence="2 3">NBB4</strain>
    </source>
</reference>
<gene>
    <name evidence="2" type="ordered locus">Mycch_4144</name>
</gene>
<dbReference type="Proteomes" id="UP000006057">
    <property type="component" value="Chromosome"/>
</dbReference>
<dbReference type="EMBL" id="CP003053">
    <property type="protein sequence ID" value="AFM18865.1"/>
    <property type="molecule type" value="Genomic_DNA"/>
</dbReference>
<keyword evidence="3" id="KW-1185">Reference proteome</keyword>